<feature type="region of interest" description="Disordered" evidence="1">
    <location>
        <begin position="61"/>
        <end position="90"/>
    </location>
</feature>
<evidence type="ECO:0000313" key="3">
    <source>
        <dbReference type="Proteomes" id="UP000826195"/>
    </source>
</evidence>
<dbReference type="AlphaFoldDB" id="A0AAV7I2C7"/>
<keyword evidence="3" id="KW-1185">Reference proteome</keyword>
<sequence length="90" mass="10331">MSHLLVARGGRPTGKTSLLKKLILMRLREGDDVVKHITEFNETVKRLRVVKLEISQVEKDQGAMYVKPTHHKQQRQYGGKSRPANNNQQL</sequence>
<organism evidence="2 3">
    <name type="scientific">Cotesia glomerata</name>
    <name type="common">Lepidopteran parasitic wasp</name>
    <name type="synonym">Apanteles glomeratus</name>
    <dbReference type="NCBI Taxonomy" id="32391"/>
    <lineage>
        <taxon>Eukaryota</taxon>
        <taxon>Metazoa</taxon>
        <taxon>Ecdysozoa</taxon>
        <taxon>Arthropoda</taxon>
        <taxon>Hexapoda</taxon>
        <taxon>Insecta</taxon>
        <taxon>Pterygota</taxon>
        <taxon>Neoptera</taxon>
        <taxon>Endopterygota</taxon>
        <taxon>Hymenoptera</taxon>
        <taxon>Apocrita</taxon>
        <taxon>Ichneumonoidea</taxon>
        <taxon>Braconidae</taxon>
        <taxon>Microgastrinae</taxon>
        <taxon>Cotesia</taxon>
    </lineage>
</organism>
<name>A0AAV7I2C7_COTGL</name>
<reference evidence="2 3" key="1">
    <citation type="journal article" date="2021" name="J. Hered.">
        <title>A chromosome-level genome assembly of the parasitoid wasp, Cotesia glomerata (Hymenoptera: Braconidae).</title>
        <authorList>
            <person name="Pinto B.J."/>
            <person name="Weis J.J."/>
            <person name="Gamble T."/>
            <person name="Ode P.J."/>
            <person name="Paul R."/>
            <person name="Zaspel J.M."/>
        </authorList>
    </citation>
    <scope>NUCLEOTIDE SEQUENCE [LARGE SCALE GENOMIC DNA]</scope>
    <source>
        <strain evidence="2">CgM1</strain>
    </source>
</reference>
<dbReference type="Proteomes" id="UP000826195">
    <property type="component" value="Unassembled WGS sequence"/>
</dbReference>
<comment type="caution">
    <text evidence="2">The sequence shown here is derived from an EMBL/GenBank/DDBJ whole genome shotgun (WGS) entry which is preliminary data.</text>
</comment>
<protein>
    <submittedName>
        <fullName evidence="2">Uncharacterized protein</fullName>
    </submittedName>
</protein>
<accession>A0AAV7I2C7</accession>
<evidence type="ECO:0000313" key="2">
    <source>
        <dbReference type="EMBL" id="KAH0540170.1"/>
    </source>
</evidence>
<gene>
    <name evidence="2" type="ORF">KQX54_013903</name>
</gene>
<evidence type="ECO:0000256" key="1">
    <source>
        <dbReference type="SAM" id="MobiDB-lite"/>
    </source>
</evidence>
<dbReference type="EMBL" id="JAHXZJ010002609">
    <property type="protein sequence ID" value="KAH0540170.1"/>
    <property type="molecule type" value="Genomic_DNA"/>
</dbReference>
<proteinExistence type="predicted"/>
<dbReference type="Pfam" id="PF14223">
    <property type="entry name" value="Retrotran_gag_2"/>
    <property type="match status" value="1"/>
</dbReference>